<keyword evidence="1" id="KW-0328">Glycosyltransferase</keyword>
<dbReference type="CDD" id="cd11753">
    <property type="entry name" value="GH94N_ChvB_NdvB_2_like"/>
    <property type="match status" value="1"/>
</dbReference>
<keyword evidence="3" id="KW-0812">Transmembrane</keyword>
<evidence type="ECO:0000259" key="6">
    <source>
        <dbReference type="Pfam" id="PF17167"/>
    </source>
</evidence>
<dbReference type="Gene3D" id="2.60.420.10">
    <property type="entry name" value="Maltose phosphorylase, domain 3"/>
    <property type="match status" value="1"/>
</dbReference>
<feature type="transmembrane region" description="Helical" evidence="3">
    <location>
        <begin position="798"/>
        <end position="815"/>
    </location>
</feature>
<feature type="transmembrane region" description="Helical" evidence="3">
    <location>
        <begin position="918"/>
        <end position="934"/>
    </location>
</feature>
<evidence type="ECO:0000259" key="4">
    <source>
        <dbReference type="Pfam" id="PF06165"/>
    </source>
</evidence>
<feature type="transmembrane region" description="Helical" evidence="3">
    <location>
        <begin position="941"/>
        <end position="960"/>
    </location>
</feature>
<sequence length="2859" mass="326169">MKFFTRSLTKNKPYKDIVLHGEDLLSHAEEIARSNANQGTGYLKRSLLPRVKQNIKFLEQAYRDISEYSARTQDSVPATEWLLDNYYSLKDLKVEIENSLPDKFERQLPINSIGDFQGYPRIYGVLIELVEHTDSQIQGETLKAFIKAYQVQVPLSSGELWAIPIMLRIILLENIRRITEQIIYNQTERDAADQWVFPLLEIEHGSEEWSSLLKTLTPQEEYSSAYADQLLKRIRDIGSDVGPLLQWVDRAVAKQDTTIEELAKLERQRQTMYQVSMGHAILSIHFINAENWPRFFEDVSLVEGLFAKDPGNIYSAMDFQSRDFYRHCVEKISRIYKVSELVVARKILAKAEKANSEEDTEAAHVGYYLLGNGRDGLEKELEEDFGKSKYLLYRVRQKIRKRPNLYYFGSMLIGIGIILTLVLNYVLDHTPISLSFAFLLFGLLIWSSSLVIPFLNWISSELFRPSFLPKLELGEGIPDELRTMVVIPTLLTNISRVNEIVSEIEVYHLANRDENIHFALLGDFADAASENTPEDSGIISAATAAIERLNTKYGRERFFFFHRKRIYNNSEGVWMGWERKRGKLVEFNRLLRQVGATSYNVQIGEISILSTIRYIITLDADTQLPRGIAKKLIGTIAHPLHIPRLSSDGKRVVQGYGILQPRVVVSVLKANASKFARIFSGKVGVDPYTTAVSDVYQDLFGEGIFTGKGIYDINVFHQVTDQSFPDNKILSHDLIEGIYARAGLVSDVELVDGYPANYLAFMCRQHRWVRGDWQLLPWLFKPLPILSRWKILDNLRRSLEAPSLLLLIILGFIALSGNPIIWVGIISLSLFSPIVLYLLSQLFTERSDKGNLSHDLITLGIQFLVQFLFLPYNTWIMLDAIVRSLYRQFVSHRHLLEWETASDAEKRIDANFKTMTNTMWPVILFVLLTVLFIYSYSTKLVLFIPVMIAWLVSIWVAHYISMPIQHKKATLSTSEEFVLRRYSRKIWAFFEEYVCEQDHWLPPDNVQIEPPNGVAHRTSPTNIGLALLTNLAARDFGYIPLTKVLENIQHTFQTIEKIEQWQGHLYNWYDTQTLTPLEPRYISTVDSGNFVMYLMTLKSGLAELLERPLFDRQLVKGLKDTQVLLLEAVGDDAYDELKSFNLALDEVLRSSEESWNLNTWLKLLSEWPEHIIDQDLGKEGLYWANRLDTMVRSFRFELEELCPWATGSGSFVTVSPLGEQVMINLTMDSLVKQYSEGLRNGSPIPEEKEIIETALRKVLNYVQISKELQLKLEKMALATDFTPLYDESRQLFSIGYRVADSKLDNSYYDLLASEARQASFFAIAKGDVPASHWFKLGRSLTLTKGKRSLVSWSGTMFEFLMPLLVMRNYEGTLLHETYDSVVNVQKKYGLERNIPWGISESGFYAFDPQLNYQYKAFGVPGLGLKRGLIQDLVIAPYATFLALQVVPREAVNNISAMEEKGFSGRYGLYEAIDFTKDRIPVGRSYRVVQSFMAHHQGMSLLAIDNVLFENVMQERLHNEALIQSSELLLQERIPDFVQIIPQPEDEYQVMQKQTKSQDVEKNQFVLLNNVNSPIPVAHCISNGQYSVMMTNSGSGLSRYKNISLSRWREDVTRDSWGVYFYIQNLNSGDVWSAAYQPCKTLGEDYKATYAPDQVEYCRKDGNITTHTEVVVSPEDNAEMRRLSLTNHSKHDRTVEVTSYFEVVLARQNDDLAHPAFSNLFIETEFENDTLLASRRPRSENQTRLWLMHTVATEGEKVGSLQFETDRSRFLGRGRSMARPRAMDANHPLSNTVGAVLDPIMSLRQRVKIPPGQTARISFSIGYAESREEINRIAEKYRDPLSVNRAFELAWTHSKMELRHLNLTSAQANEALSLGGHLLYLSPCRREFEECIQQNRKGQSALWPYAISGDLPVVLVRVSSAEHLDLVRRILTIHEYWRLKGLLADLVILNEDESGYVQAFQDTLRDFVSMGHARDLLNQPGGVFLLQKGLVKGEDLNLLCTVARITFSGEGGSCSAQVRKKAKLSVKESMKMSNETKEISGSKDEANISKYQDRIEGIGSPLNFANGYGGFSEDGKEYIIELQEDNNTPLPWINVIANSSFGFQVSEVGAGYTWSRNSREYKLTPWSNDPILDPVGEAFFLTDNETGESWSVTASPKRDSGVYKISHGQGYSIFEHCSRGLKQTLNLFVPIDKPVKIVELTLGNNSDREMTLSVTHYVEWVMGVVRDHTAPYLVTEYNQELKTFFVRNTYQEEYMGRIGFVTALGAEVKSYTGDRSEFIGRNGSLEDPIGLKLDSLSGTIGAGLDPCTAMRIELVIRPGETKTVTILVGETENKHAAEEIIKFYRQPEKINDAFTEVKRYWDKVLGNIQVQTPELSMNLLLNRWLMYQTVVCRLWARSAFYQSGGAYGFRDQLQDVMALVYTNSSVTRQQILIHCKHQFREGDVQHWWHAEKGKGIRTKFSDDLLWLPFVTIHYIDRTGDTSVLDELTEFLEDEPLKDGEDERYSIPTVSEEQGTVYEHCLRAIERGLRFGEHGLPLIGSGDWNDGFSRIGHKGKGESVWLGWFLYITLTRFADLCDLRQDQDRGIRYRKLAEELLNNIEQHGWDGGWYRRAYFDDGTPLGSSQNSECQIDALAQSWSVLSGAARTTRTQDAMLALEHYLWRKEDGLLLLLTPPFDKLLPDPGYIKGYVPGVRENGGQYTHGAAWAILAYTTLGEGDKATELFQMLNPIHHARTEHEVNRYKVEPYVMAADVYATQSHVGRGGWTWYTGAAGWMYQAGVEGILGFKRLGDSLVLKPCIPSRWAGFSMTYQYESTNYEINVENPNSRSFGCQKIMIDGEVLEEPVILLKDDGQTHKIHLIL</sequence>
<accession>A0A1G7XJ26</accession>
<dbReference type="InterPro" id="IPR037018">
    <property type="entry name" value="GH65_N"/>
</dbReference>
<feature type="transmembrane region" description="Helical" evidence="3">
    <location>
        <begin position="821"/>
        <end position="844"/>
    </location>
</feature>
<name>A0A1G7XJ26_9FIRM</name>
<keyword evidence="3" id="KW-0472">Membrane</keyword>
<keyword evidence="2" id="KW-0808">Transferase</keyword>
<dbReference type="InterPro" id="IPR019282">
    <property type="entry name" value="Glycoamylase-like_cons_dom"/>
</dbReference>
<dbReference type="Proteomes" id="UP000198656">
    <property type="component" value="Unassembled WGS sequence"/>
</dbReference>
<evidence type="ECO:0000313" key="8">
    <source>
        <dbReference type="Proteomes" id="UP000198656"/>
    </source>
</evidence>
<dbReference type="Pfam" id="PF10091">
    <property type="entry name" value="Glycoamylase"/>
    <property type="match status" value="1"/>
</dbReference>
<dbReference type="Gene3D" id="1.50.10.140">
    <property type="match status" value="2"/>
</dbReference>
<reference evidence="8" key="1">
    <citation type="submission" date="2016-10" db="EMBL/GenBank/DDBJ databases">
        <authorList>
            <person name="Varghese N."/>
            <person name="Submissions S."/>
        </authorList>
    </citation>
    <scope>NUCLEOTIDE SEQUENCE [LARGE SCALE GENOMIC DNA]</scope>
    <source>
        <strain evidence="8">DSM 8344</strain>
    </source>
</reference>
<dbReference type="PANTHER" id="PTHR37469:SF2">
    <property type="entry name" value="CELLOBIONIC ACID PHOSPHORYLASE"/>
    <property type="match status" value="1"/>
</dbReference>
<evidence type="ECO:0000256" key="1">
    <source>
        <dbReference type="ARBA" id="ARBA00022676"/>
    </source>
</evidence>
<dbReference type="RefSeq" id="WP_092331879.1">
    <property type="nucleotide sequence ID" value="NZ_FNCP01000007.1"/>
</dbReference>
<evidence type="ECO:0000256" key="3">
    <source>
        <dbReference type="SAM" id="Phobius"/>
    </source>
</evidence>
<evidence type="ECO:0000313" key="7">
    <source>
        <dbReference type="EMBL" id="SDG84116.1"/>
    </source>
</evidence>
<keyword evidence="3" id="KW-1133">Transmembrane helix</keyword>
<dbReference type="Pfam" id="PF06165">
    <property type="entry name" value="GH94_b-supersand"/>
    <property type="match status" value="2"/>
</dbReference>
<dbReference type="InterPro" id="IPR037820">
    <property type="entry name" value="GH94N_NdvB"/>
</dbReference>
<feature type="domain" description="Glycosyl hydrolase 94 catalytic" evidence="6">
    <location>
        <begin position="2359"/>
        <end position="2783"/>
    </location>
</feature>
<organism evidence="7 8">
    <name type="scientific">Desulfosporosinus hippei DSM 8344</name>
    <dbReference type="NCBI Taxonomy" id="1121419"/>
    <lineage>
        <taxon>Bacteria</taxon>
        <taxon>Bacillati</taxon>
        <taxon>Bacillota</taxon>
        <taxon>Clostridia</taxon>
        <taxon>Eubacteriales</taxon>
        <taxon>Desulfitobacteriaceae</taxon>
        <taxon>Desulfosporosinus</taxon>
    </lineage>
</organism>
<dbReference type="InterPro" id="IPR008928">
    <property type="entry name" value="6-hairpin_glycosidase_sf"/>
</dbReference>
<dbReference type="Gene3D" id="2.70.98.40">
    <property type="entry name" value="Glycoside hydrolase, family 65, N-terminal domain"/>
    <property type="match status" value="2"/>
</dbReference>
<feature type="domain" description="Glycoamylase-like" evidence="5">
    <location>
        <begin position="1307"/>
        <end position="1517"/>
    </location>
</feature>
<dbReference type="EMBL" id="FNCP01000007">
    <property type="protein sequence ID" value="SDG84116.1"/>
    <property type="molecule type" value="Genomic_DNA"/>
</dbReference>
<dbReference type="CDD" id="cd11756">
    <property type="entry name" value="GH94N_ChvB_NdvB_1_like"/>
    <property type="match status" value="1"/>
</dbReference>
<proteinExistence type="predicted"/>
<dbReference type="InterPro" id="IPR037824">
    <property type="entry name" value="GH94N_2_NdvB"/>
</dbReference>
<protein>
    <submittedName>
        <fullName evidence="7">Cellobiose phosphorylase</fullName>
    </submittedName>
</protein>
<dbReference type="InterPro" id="IPR011013">
    <property type="entry name" value="Gal_mutarotase_sf_dom"/>
</dbReference>
<dbReference type="SMART" id="SM01068">
    <property type="entry name" value="CBM_X"/>
    <property type="match status" value="2"/>
</dbReference>
<dbReference type="InterPro" id="IPR052047">
    <property type="entry name" value="GH94_Enzymes"/>
</dbReference>
<dbReference type="Pfam" id="PF17167">
    <property type="entry name" value="Glyco_hydro_94"/>
    <property type="match status" value="1"/>
</dbReference>
<evidence type="ECO:0000256" key="2">
    <source>
        <dbReference type="ARBA" id="ARBA00022679"/>
    </source>
</evidence>
<dbReference type="GO" id="GO:0016757">
    <property type="term" value="F:glycosyltransferase activity"/>
    <property type="evidence" value="ECO:0007669"/>
    <property type="project" value="UniProtKB-KW"/>
</dbReference>
<feature type="transmembrane region" description="Helical" evidence="3">
    <location>
        <begin position="405"/>
        <end position="426"/>
    </location>
</feature>
<dbReference type="Gene3D" id="1.50.10.10">
    <property type="match status" value="1"/>
</dbReference>
<dbReference type="InterPro" id="IPR010383">
    <property type="entry name" value="Glyco_hydrolase_94_b-supersand"/>
</dbReference>
<keyword evidence="8" id="KW-1185">Reference proteome</keyword>
<dbReference type="PANTHER" id="PTHR37469">
    <property type="entry name" value="CELLOBIONIC ACID PHOSPHORYLASE-RELATED"/>
    <property type="match status" value="1"/>
</dbReference>
<feature type="transmembrane region" description="Helical" evidence="3">
    <location>
        <begin position="432"/>
        <end position="458"/>
    </location>
</feature>
<dbReference type="InterPro" id="IPR033432">
    <property type="entry name" value="GH94_catalytic"/>
</dbReference>
<dbReference type="GO" id="GO:0005975">
    <property type="term" value="P:carbohydrate metabolic process"/>
    <property type="evidence" value="ECO:0007669"/>
    <property type="project" value="InterPro"/>
</dbReference>
<dbReference type="SUPFAM" id="SSF74650">
    <property type="entry name" value="Galactose mutarotase-like"/>
    <property type="match status" value="2"/>
</dbReference>
<dbReference type="GO" id="GO:0030246">
    <property type="term" value="F:carbohydrate binding"/>
    <property type="evidence" value="ECO:0007669"/>
    <property type="project" value="InterPro"/>
</dbReference>
<feature type="domain" description="Glycosyl hydrolase 94 supersandwich" evidence="4">
    <location>
        <begin position="2075"/>
        <end position="2346"/>
    </location>
</feature>
<dbReference type="SUPFAM" id="SSF48208">
    <property type="entry name" value="Six-hairpin glycosidases"/>
    <property type="match status" value="1"/>
</dbReference>
<dbReference type="STRING" id="1121419.SAMN05443529_1072"/>
<gene>
    <name evidence="7" type="ORF">SAMN05443529_1072</name>
</gene>
<dbReference type="InterPro" id="IPR012341">
    <property type="entry name" value="6hp_glycosidase-like_sf"/>
</dbReference>
<feature type="transmembrane region" description="Helical" evidence="3">
    <location>
        <begin position="856"/>
        <end position="878"/>
    </location>
</feature>
<dbReference type="OrthoDB" id="9769991at2"/>
<evidence type="ECO:0000259" key="5">
    <source>
        <dbReference type="Pfam" id="PF10091"/>
    </source>
</evidence>
<feature type="domain" description="Glycosyl hydrolase 94 supersandwich" evidence="4">
    <location>
        <begin position="1566"/>
        <end position="1839"/>
    </location>
</feature>